<evidence type="ECO:0000313" key="6">
    <source>
        <dbReference type="Proteomes" id="UP000694844"/>
    </source>
</evidence>
<dbReference type="PANTHER" id="PTHR47679">
    <property type="entry name" value="PROTEIN TORNADO 1"/>
    <property type="match status" value="1"/>
</dbReference>
<proteinExistence type="predicted"/>
<name>A0A8B8BRR2_CRAVI</name>
<dbReference type="Gene3D" id="3.40.50.300">
    <property type="entry name" value="P-loop containing nucleotide triphosphate hydrolases"/>
    <property type="match status" value="1"/>
</dbReference>
<dbReference type="Proteomes" id="UP000694844">
    <property type="component" value="Chromosome 9"/>
</dbReference>
<dbReference type="Pfam" id="PF16095">
    <property type="entry name" value="COR-A"/>
    <property type="match status" value="1"/>
</dbReference>
<keyword evidence="3" id="KW-0472">Membrane</keyword>
<dbReference type="KEGG" id="cvn:111112647"/>
<sequence>MLNCRLKGSLVLVCLACIWRSTDHYGKALAMGIAHRVRECPRDEKEWQKASDRLNCSSGVLNTMNKYHCLPSHNLTTLLEFCYKGTRLNVVKGHCVVLVEKKERKHILHVYDCGRFKEGCPYKWYFSDEIYKFHACFEIDPLQHCYKAEASCQPTTWSVTVLSYTTQSTLVNITSTNATTAETNDSEIDPLPILLSLIGILGIAVIITIVAWKNRRRRKSCFGFKENGQNEGNVEESRAFETGPVEISQPEGDDEELRLLRIKVNENGQNEGNVEESRAFETGPVEISQPEGDDEELRLLRTKVNEDIDRLGIDYLRNLPRDHKTFPMIAEKLKIPQEILYWSLENREKFIRSMKVGNISVFNGRAMVIGCAGAGKTTLVKKIKGDEDLTTTSTSGIEIHSHTFKLNSDESTIIVSSDEDKEKGCLCLAPGMLDMLEENTQNTSVSVNVNGVPDQSNVTSPGEESHVVDIAFSLPSSTEGTLNSNNDEVVDNTDRDVNESNQPINNSTAAAGVSPDTERSHPTLEQNVDLNDCVPSVNMDNLKMLSLLDFAGHSAYYACHHIFFSPRAFFILVVDMKKDLNSIPTEACRKEGLIYSNWTYADYIKYWLRSIRTYSSKKAPVILAFSHSEDNGADPEKALQYFRKICECLPRKLLDHLDKRRIFSFQKLSDKNVEAFKECLATTVKSQRHWGERVPISWTKLESVLRKFKERNNVLSFSNLLRNVLETNDLKINNAEDLINALIFFNDTGVILFRSEIKDIIILDVQWLVDAFKRIIFDEEHMEAMEGMSDFAEFQELTEHGLLSSNALNVLWQNSDFYQHKESLVNHMKHLDMLAELSEELWYVPCMNKQKFDSTILDNCNVSSRLCFLFEFLPFVIYHRLVVACINNMGMKPRLNTKSKCIFHTVTILGYKDDTHRVLIALCDNKESMHREFPFSIEIQINVTKPREINTRITSIIKELVCQNLNVLTQGHSSCEIYSQIGYRCRLEQFGKDKESHIIKDEEMLASEYDCPKCNQSHIVDVQSIRRFWEGKADPTDSNSEKEERDMKSRYSPLVLTSTIEVPGMYDFRHISVVSPDKLWVSEWGKLKQVDATGHVLSTLDDKYKYWSEGGGHTVSVEGDLVFIAEVRNSEQSTVSDWLRSQDGIHKMTADGSITTLLTLDLPDLLPDCIHSSHINGDLLIGLTDYSYPRTGRVMRCDGTGRKIRDIELDGEGQRLYERPYYITENKVNGDIVVSDRLKKALVVVDRSGRHRFDYKGHSRDESFNLCGVCTDILGRILVIHTCTEDSECISLLDHDGQFLTRLLTEPADLDKFTLRSLCVDDKNNIYVAYDDKIKVFK</sequence>
<evidence type="ECO:0000256" key="3">
    <source>
        <dbReference type="SAM" id="Phobius"/>
    </source>
</evidence>
<organism evidence="6 7">
    <name type="scientific">Crassostrea virginica</name>
    <name type="common">Eastern oyster</name>
    <dbReference type="NCBI Taxonomy" id="6565"/>
    <lineage>
        <taxon>Eukaryota</taxon>
        <taxon>Metazoa</taxon>
        <taxon>Spiralia</taxon>
        <taxon>Lophotrochozoa</taxon>
        <taxon>Mollusca</taxon>
        <taxon>Bivalvia</taxon>
        <taxon>Autobranchia</taxon>
        <taxon>Pteriomorphia</taxon>
        <taxon>Ostreida</taxon>
        <taxon>Ostreoidea</taxon>
        <taxon>Ostreidae</taxon>
        <taxon>Crassostrea</taxon>
    </lineage>
</organism>
<feature type="compositionally biased region" description="Polar residues" evidence="2">
    <location>
        <begin position="499"/>
        <end position="509"/>
    </location>
</feature>
<gene>
    <name evidence="7" type="primary">LOC111112647</name>
</gene>
<dbReference type="GeneID" id="111112647"/>
<keyword evidence="1" id="KW-0677">Repeat</keyword>
<evidence type="ECO:0000256" key="1">
    <source>
        <dbReference type="ARBA" id="ARBA00022737"/>
    </source>
</evidence>
<feature type="transmembrane region" description="Helical" evidence="3">
    <location>
        <begin position="193"/>
        <end position="212"/>
    </location>
</feature>
<feature type="compositionally biased region" description="Polar residues" evidence="2">
    <location>
        <begin position="477"/>
        <end position="487"/>
    </location>
</feature>
<feature type="region of interest" description="Disordered" evidence="2">
    <location>
        <begin position="477"/>
        <end position="522"/>
    </location>
</feature>
<keyword evidence="6" id="KW-1185">Reference proteome</keyword>
<evidence type="ECO:0000256" key="2">
    <source>
        <dbReference type="SAM" id="MobiDB-lite"/>
    </source>
</evidence>
<keyword evidence="3" id="KW-1133">Transmembrane helix</keyword>
<dbReference type="PANTHER" id="PTHR47679:SF2">
    <property type="entry name" value="C-TERMINAL OF ROC (COR) DOMAIN-CONTAINING PROTEIN"/>
    <property type="match status" value="1"/>
</dbReference>
<dbReference type="Gene3D" id="2.120.10.30">
    <property type="entry name" value="TolB, C-terminal domain"/>
    <property type="match status" value="1"/>
</dbReference>
<keyword evidence="3" id="KW-0812">Transmembrane</keyword>
<dbReference type="InterPro" id="IPR027417">
    <property type="entry name" value="P-loop_NTPase"/>
</dbReference>
<dbReference type="Gene3D" id="3.30.70.1390">
    <property type="entry name" value="ROC domain from the Parkinson's disease-associated leucine-rich repeat kinase 2"/>
    <property type="match status" value="1"/>
</dbReference>
<evidence type="ECO:0000256" key="4">
    <source>
        <dbReference type="SAM" id="SignalP"/>
    </source>
</evidence>
<dbReference type="SUPFAM" id="SSF52540">
    <property type="entry name" value="P-loop containing nucleoside triphosphate hydrolases"/>
    <property type="match status" value="1"/>
</dbReference>
<evidence type="ECO:0000313" key="7">
    <source>
        <dbReference type="RefSeq" id="XP_022306017.1"/>
    </source>
</evidence>
<dbReference type="InterPro" id="IPR011042">
    <property type="entry name" value="6-blade_b-propeller_TolB-like"/>
</dbReference>
<dbReference type="OrthoDB" id="5962960at2759"/>
<protein>
    <submittedName>
        <fullName evidence="7">Uncharacterized protein LOC111112647</fullName>
    </submittedName>
</protein>
<keyword evidence="4" id="KW-0732">Signal</keyword>
<dbReference type="RefSeq" id="XP_022306017.1">
    <property type="nucleotide sequence ID" value="XM_022450309.1"/>
</dbReference>
<feature type="domain" description="COR" evidence="5">
    <location>
        <begin position="695"/>
        <end position="839"/>
    </location>
</feature>
<dbReference type="SUPFAM" id="SSF101898">
    <property type="entry name" value="NHL repeat"/>
    <property type="match status" value="1"/>
</dbReference>
<evidence type="ECO:0000259" key="5">
    <source>
        <dbReference type="Pfam" id="PF16095"/>
    </source>
</evidence>
<feature type="signal peptide" evidence="4">
    <location>
        <begin position="1"/>
        <end position="24"/>
    </location>
</feature>
<accession>A0A8B8BRR2</accession>
<feature type="chain" id="PRO_5034950571" evidence="4">
    <location>
        <begin position="25"/>
        <end position="1338"/>
    </location>
</feature>
<dbReference type="InterPro" id="IPR032171">
    <property type="entry name" value="COR-A"/>
</dbReference>
<reference evidence="7" key="1">
    <citation type="submission" date="2025-08" db="UniProtKB">
        <authorList>
            <consortium name="RefSeq"/>
        </authorList>
    </citation>
    <scope>IDENTIFICATION</scope>
    <source>
        <tissue evidence="7">Whole sample</tissue>
    </source>
</reference>